<dbReference type="Proteomes" id="UP001283361">
    <property type="component" value="Unassembled WGS sequence"/>
</dbReference>
<evidence type="ECO:0008006" key="8">
    <source>
        <dbReference type="Google" id="ProtNLM"/>
    </source>
</evidence>
<evidence type="ECO:0000313" key="7">
    <source>
        <dbReference type="Proteomes" id="UP001283361"/>
    </source>
</evidence>
<comment type="caution">
    <text evidence="6">The sequence shown here is derived from an EMBL/GenBank/DDBJ whole genome shotgun (WGS) entry which is preliminary data.</text>
</comment>
<evidence type="ECO:0000256" key="2">
    <source>
        <dbReference type="ARBA" id="ARBA00022692"/>
    </source>
</evidence>
<dbReference type="AlphaFoldDB" id="A0AAE0ZWR2"/>
<dbReference type="InterPro" id="IPR050186">
    <property type="entry name" value="TPT_transporter"/>
</dbReference>
<keyword evidence="2 5" id="KW-0812">Transmembrane</keyword>
<evidence type="ECO:0000256" key="3">
    <source>
        <dbReference type="ARBA" id="ARBA00022989"/>
    </source>
</evidence>
<name>A0AAE0ZWR2_9GAST</name>
<gene>
    <name evidence="6" type="ORF">RRG08_047648</name>
</gene>
<keyword evidence="4 5" id="KW-0472">Membrane</keyword>
<dbReference type="GO" id="GO:0016020">
    <property type="term" value="C:membrane"/>
    <property type="evidence" value="ECO:0007669"/>
    <property type="project" value="UniProtKB-SubCell"/>
</dbReference>
<feature type="transmembrane region" description="Helical" evidence="5">
    <location>
        <begin position="176"/>
        <end position="195"/>
    </location>
</feature>
<evidence type="ECO:0000313" key="6">
    <source>
        <dbReference type="EMBL" id="KAK3776733.1"/>
    </source>
</evidence>
<reference evidence="6" key="1">
    <citation type="journal article" date="2023" name="G3 (Bethesda)">
        <title>A reference genome for the long-term kleptoplast-retaining sea slug Elysia crispata morphotype clarki.</title>
        <authorList>
            <person name="Eastman K.E."/>
            <person name="Pendleton A.L."/>
            <person name="Shaikh M.A."/>
            <person name="Suttiyut T."/>
            <person name="Ogas R."/>
            <person name="Tomko P."/>
            <person name="Gavelis G."/>
            <person name="Widhalm J.R."/>
            <person name="Wisecaver J.H."/>
        </authorList>
    </citation>
    <scope>NUCLEOTIDE SEQUENCE</scope>
    <source>
        <strain evidence="6">ECLA1</strain>
    </source>
</reference>
<keyword evidence="3 5" id="KW-1133">Transmembrane helix</keyword>
<feature type="transmembrane region" description="Helical" evidence="5">
    <location>
        <begin position="207"/>
        <end position="229"/>
    </location>
</feature>
<feature type="transmembrane region" description="Helical" evidence="5">
    <location>
        <begin position="113"/>
        <end position="132"/>
    </location>
</feature>
<feature type="transmembrane region" description="Helical" evidence="5">
    <location>
        <begin position="144"/>
        <end position="164"/>
    </location>
</feature>
<evidence type="ECO:0000256" key="1">
    <source>
        <dbReference type="ARBA" id="ARBA00004141"/>
    </source>
</evidence>
<sequence length="340" mass="38533">MLFSLLFVTTNFANKYVLSILKFTYPTIFQGWQTLVGVVMFRALVSTGHLDGLLHGKEWHECALWLPGMMFFLISIYSGSKALATLPIPVFLSMQNMSLVFRATADLIGYRKIVSVYTYVMMMMTLASALAIAKTDPQFEPDGYLWICVHIVSLGVFEIYTNLMKGRLKLRPTERLFCCYFYSVIVLAPCSYFLGDALEAATFPYLYFGQFYVGCILSGVLGMLMNLCAIRLHEANSSHSFLDISTVQSIAKMFCAATSLAFYDMSFSSTFNLFLIVNMLCTFGFSESSSHWRIQQESQMNHSKSDQNLETSLPWGLDEEIPAGLKRHELQQDMIRVQMS</sequence>
<keyword evidence="7" id="KW-1185">Reference proteome</keyword>
<protein>
    <recommendedName>
        <fullName evidence="8">Transmembrane protein 241</fullName>
    </recommendedName>
</protein>
<organism evidence="6 7">
    <name type="scientific">Elysia crispata</name>
    <name type="common">lettuce slug</name>
    <dbReference type="NCBI Taxonomy" id="231223"/>
    <lineage>
        <taxon>Eukaryota</taxon>
        <taxon>Metazoa</taxon>
        <taxon>Spiralia</taxon>
        <taxon>Lophotrochozoa</taxon>
        <taxon>Mollusca</taxon>
        <taxon>Gastropoda</taxon>
        <taxon>Heterobranchia</taxon>
        <taxon>Euthyneura</taxon>
        <taxon>Panpulmonata</taxon>
        <taxon>Sacoglossa</taxon>
        <taxon>Placobranchoidea</taxon>
        <taxon>Plakobranchidae</taxon>
        <taxon>Elysia</taxon>
    </lineage>
</organism>
<dbReference type="EMBL" id="JAWDGP010003180">
    <property type="protein sequence ID" value="KAK3776733.1"/>
    <property type="molecule type" value="Genomic_DNA"/>
</dbReference>
<proteinExistence type="predicted"/>
<comment type="subcellular location">
    <subcellularLocation>
        <location evidence="1">Membrane</location>
        <topology evidence="1">Multi-pass membrane protein</topology>
    </subcellularLocation>
</comment>
<evidence type="ECO:0000256" key="5">
    <source>
        <dbReference type="SAM" id="Phobius"/>
    </source>
</evidence>
<dbReference type="PANTHER" id="PTHR11132">
    <property type="entry name" value="SOLUTE CARRIER FAMILY 35"/>
    <property type="match status" value="1"/>
</dbReference>
<evidence type="ECO:0000256" key="4">
    <source>
        <dbReference type="ARBA" id="ARBA00023136"/>
    </source>
</evidence>
<accession>A0AAE0ZWR2</accession>